<dbReference type="CDD" id="cd10973">
    <property type="entry name" value="CE4_DAC_u4_5s"/>
    <property type="match status" value="1"/>
</dbReference>
<gene>
    <name evidence="4" type="ORF">SAMN06265339_1485</name>
</gene>
<protein>
    <submittedName>
        <fullName evidence="4">Polysaccharide deacetylase</fullName>
    </submittedName>
</protein>
<organism evidence="4 5">
    <name type="scientific">Desulfurobacterium pacificum</name>
    <dbReference type="NCBI Taxonomy" id="240166"/>
    <lineage>
        <taxon>Bacteria</taxon>
        <taxon>Pseudomonadati</taxon>
        <taxon>Aquificota</taxon>
        <taxon>Aquificia</taxon>
        <taxon>Desulfurobacteriales</taxon>
        <taxon>Desulfurobacteriaceae</taxon>
        <taxon>Desulfurobacterium</taxon>
    </lineage>
</organism>
<keyword evidence="5" id="KW-1185">Reference proteome</keyword>
<feature type="domain" description="NodB homology" evidence="3">
    <location>
        <begin position="74"/>
        <end position="341"/>
    </location>
</feature>
<name>A0ABY1NRT9_9BACT</name>
<dbReference type="InterPro" id="IPR002509">
    <property type="entry name" value="NODB_dom"/>
</dbReference>
<reference evidence="4 5" key="1">
    <citation type="submission" date="2017-05" db="EMBL/GenBank/DDBJ databases">
        <authorList>
            <person name="Varghese N."/>
            <person name="Submissions S."/>
        </authorList>
    </citation>
    <scope>NUCLEOTIDE SEQUENCE [LARGE SCALE GENOMIC DNA]</scope>
    <source>
        <strain evidence="4 5">DSM 15522</strain>
    </source>
</reference>
<evidence type="ECO:0000256" key="1">
    <source>
        <dbReference type="ARBA" id="ARBA00004613"/>
    </source>
</evidence>
<dbReference type="Gene3D" id="3.20.20.370">
    <property type="entry name" value="Glycoside hydrolase/deacetylase"/>
    <property type="match status" value="1"/>
</dbReference>
<dbReference type="PROSITE" id="PS51677">
    <property type="entry name" value="NODB"/>
    <property type="match status" value="1"/>
</dbReference>
<evidence type="ECO:0000256" key="2">
    <source>
        <dbReference type="ARBA" id="ARBA00022729"/>
    </source>
</evidence>
<dbReference type="PANTHER" id="PTHR34216:SF3">
    <property type="entry name" value="POLY-BETA-1,6-N-ACETYL-D-GLUCOSAMINE N-DEACETYLASE"/>
    <property type="match status" value="1"/>
</dbReference>
<dbReference type="EMBL" id="FXUB01000005">
    <property type="protein sequence ID" value="SMP16545.1"/>
    <property type="molecule type" value="Genomic_DNA"/>
</dbReference>
<sequence>MTVTLYLLPAVAAPDNYATVFIFHRFGDQRYPSTSVPMRDFEKEMKYLKTHNYNVISVKKLYDIVSSGKPIPPKTVVITIDDGYETTMKAFKILKKYKFPFTVFLYTAAINRYPDFLTLKQIKEMEESGLVTFGNHLYDHPNLGWKRLHLPKDKYVKLLKREERKSRKRFKRLLGYEPEFLAFPYGDYDKISLKFFRNRYKLLFSQDRGAFSGREFPVPRMAVVGSQSGFKLFVEDLNIEPLPVVKHTPDIGLTDKNPVSVSFEIENPENYHYCSIYATGVGWLNNVEKKGNVVKLKDKLTLVKYKTRIGIRCYDKRTGKKAEFFFLVLEKKPGKSPALTN</sequence>
<dbReference type="InterPro" id="IPR011330">
    <property type="entry name" value="Glyco_hydro/deAcase_b/a-brl"/>
</dbReference>
<dbReference type="InterPro" id="IPR051398">
    <property type="entry name" value="Polysacch_Deacetylase"/>
</dbReference>
<dbReference type="SUPFAM" id="SSF88713">
    <property type="entry name" value="Glycoside hydrolase/deacetylase"/>
    <property type="match status" value="1"/>
</dbReference>
<dbReference type="Pfam" id="PF01522">
    <property type="entry name" value="Polysacc_deac_1"/>
    <property type="match status" value="1"/>
</dbReference>
<keyword evidence="2" id="KW-0732">Signal</keyword>
<dbReference type="PANTHER" id="PTHR34216">
    <property type="match status" value="1"/>
</dbReference>
<dbReference type="Proteomes" id="UP001157911">
    <property type="component" value="Unassembled WGS sequence"/>
</dbReference>
<evidence type="ECO:0000259" key="3">
    <source>
        <dbReference type="PROSITE" id="PS51677"/>
    </source>
</evidence>
<comment type="caution">
    <text evidence="4">The sequence shown here is derived from an EMBL/GenBank/DDBJ whole genome shotgun (WGS) entry which is preliminary data.</text>
</comment>
<accession>A0ABY1NRT9</accession>
<evidence type="ECO:0000313" key="5">
    <source>
        <dbReference type="Proteomes" id="UP001157911"/>
    </source>
</evidence>
<evidence type="ECO:0000313" key="4">
    <source>
        <dbReference type="EMBL" id="SMP16545.1"/>
    </source>
</evidence>
<comment type="subcellular location">
    <subcellularLocation>
        <location evidence="1">Secreted</location>
    </subcellularLocation>
</comment>
<proteinExistence type="predicted"/>